<sequence length="153" mass="16957">MDKVESSPIINKSSISIKKGKTTQTSFTSPNSHNTDVMHKEMDSSQISTCLSDQSPVKLMAKTSKKEHKKSKTQMNSSQISTCLSDQSPSKTQMDKIKNKTSSKSESIFSSIQSKNSFTDKSKLSSISLSSILKKVQRSKHGFELVQVFDKKS</sequence>
<dbReference type="EMBL" id="REGN01003705">
    <property type="protein sequence ID" value="RNA21244.1"/>
    <property type="molecule type" value="Genomic_DNA"/>
</dbReference>
<feature type="compositionally biased region" description="Polar residues" evidence="1">
    <location>
        <begin position="74"/>
        <end position="92"/>
    </location>
</feature>
<feature type="compositionally biased region" description="Low complexity" evidence="1">
    <location>
        <begin position="1"/>
        <end position="26"/>
    </location>
</feature>
<evidence type="ECO:0000256" key="1">
    <source>
        <dbReference type="SAM" id="MobiDB-lite"/>
    </source>
</evidence>
<dbReference type="AlphaFoldDB" id="A0A3M7RCW4"/>
<protein>
    <submittedName>
        <fullName evidence="2">Uncharacterized protein</fullName>
    </submittedName>
</protein>
<reference evidence="2 3" key="1">
    <citation type="journal article" date="2018" name="Sci. Rep.">
        <title>Genomic signatures of local adaptation to the degree of environmental predictability in rotifers.</title>
        <authorList>
            <person name="Franch-Gras L."/>
            <person name="Hahn C."/>
            <person name="Garcia-Roger E.M."/>
            <person name="Carmona M.J."/>
            <person name="Serra M."/>
            <person name="Gomez A."/>
        </authorList>
    </citation>
    <scope>NUCLEOTIDE SEQUENCE [LARGE SCALE GENOMIC DNA]</scope>
    <source>
        <strain evidence="2">HYR1</strain>
    </source>
</reference>
<evidence type="ECO:0000313" key="2">
    <source>
        <dbReference type="EMBL" id="RNA21244.1"/>
    </source>
</evidence>
<proteinExistence type="predicted"/>
<comment type="caution">
    <text evidence="2">The sequence shown here is derived from an EMBL/GenBank/DDBJ whole genome shotgun (WGS) entry which is preliminary data.</text>
</comment>
<keyword evidence="3" id="KW-1185">Reference proteome</keyword>
<evidence type="ECO:0000313" key="3">
    <source>
        <dbReference type="Proteomes" id="UP000276133"/>
    </source>
</evidence>
<feature type="region of interest" description="Disordered" evidence="1">
    <location>
        <begin position="1"/>
        <end position="106"/>
    </location>
</feature>
<gene>
    <name evidence="2" type="ORF">BpHYR1_003413</name>
</gene>
<organism evidence="2 3">
    <name type="scientific">Brachionus plicatilis</name>
    <name type="common">Marine rotifer</name>
    <name type="synonym">Brachionus muelleri</name>
    <dbReference type="NCBI Taxonomy" id="10195"/>
    <lineage>
        <taxon>Eukaryota</taxon>
        <taxon>Metazoa</taxon>
        <taxon>Spiralia</taxon>
        <taxon>Gnathifera</taxon>
        <taxon>Rotifera</taxon>
        <taxon>Eurotatoria</taxon>
        <taxon>Monogononta</taxon>
        <taxon>Pseudotrocha</taxon>
        <taxon>Ploima</taxon>
        <taxon>Brachionidae</taxon>
        <taxon>Brachionus</taxon>
    </lineage>
</organism>
<dbReference type="Proteomes" id="UP000276133">
    <property type="component" value="Unassembled WGS sequence"/>
</dbReference>
<feature type="compositionally biased region" description="Polar residues" evidence="1">
    <location>
        <begin position="44"/>
        <end position="55"/>
    </location>
</feature>
<accession>A0A3M7RCW4</accession>
<name>A0A3M7RCW4_BRAPC</name>
<feature type="compositionally biased region" description="Basic residues" evidence="1">
    <location>
        <begin position="63"/>
        <end position="72"/>
    </location>
</feature>